<dbReference type="AlphaFoldDB" id="A0A0J8U8A4"/>
<dbReference type="EMBL" id="LFOD01000012">
    <property type="protein sequence ID" value="KMV17646.1"/>
    <property type="molecule type" value="Genomic_DNA"/>
</dbReference>
<proteinExistence type="predicted"/>
<organism evidence="1 2">
    <name type="scientific">Mycolicibacterium conceptionense</name>
    <dbReference type="NCBI Taxonomy" id="451644"/>
    <lineage>
        <taxon>Bacteria</taxon>
        <taxon>Bacillati</taxon>
        <taxon>Actinomycetota</taxon>
        <taxon>Actinomycetes</taxon>
        <taxon>Mycobacteriales</taxon>
        <taxon>Mycobacteriaceae</taxon>
        <taxon>Mycolicibacterium</taxon>
    </lineage>
</organism>
<dbReference type="Proteomes" id="UP000037594">
    <property type="component" value="Unassembled WGS sequence"/>
</dbReference>
<reference evidence="1 2" key="1">
    <citation type="submission" date="2015-06" db="EMBL/GenBank/DDBJ databases">
        <title>Genome sequence of Mycobacterium conceptionense strain MLE.</title>
        <authorList>
            <person name="Greninger A.L."/>
            <person name="Cunningham G."/>
            <person name="Chiu C.Y."/>
            <person name="Miller S."/>
        </authorList>
    </citation>
    <scope>NUCLEOTIDE SEQUENCE [LARGE SCALE GENOMIC DNA]</scope>
    <source>
        <strain evidence="1 2">MLE</strain>
    </source>
</reference>
<sequence length="241" mass="25373">MNRPDAPAEGKLIESLRKDIKPPLTLKAAAAEIGISDRRWRQIETGYKLEGGAPIPVHAPADTLVRMAKVVGATSEQLLAGGRADAAELLDKGVVASAGVRGSGGKRTAAADGAFTADEKSMVASVAVQEQRIAMRVAALAETESDPRRATELVSVVDELIAAAAAMSHLVARTASVADSMSYQSALAEVIARRNRARRNIEGGQGTTAEDIAAQETRTHEYLLGALLLEKDRLDRGDEPA</sequence>
<comment type="caution">
    <text evidence="1">The sequence shown here is derived from an EMBL/GenBank/DDBJ whole genome shotgun (WGS) entry which is preliminary data.</text>
</comment>
<dbReference type="PATRIC" id="fig|451644.5.peg.3178"/>
<dbReference type="InterPro" id="IPR010982">
    <property type="entry name" value="Lambda_DNA-bd_dom_sf"/>
</dbReference>
<protein>
    <submittedName>
        <fullName evidence="1">Uncharacterized protein</fullName>
    </submittedName>
</protein>
<accession>A0A0J8U8A4</accession>
<dbReference type="RefSeq" id="WP_048895999.1">
    <property type="nucleotide sequence ID" value="NZ_LFOD01000012.1"/>
</dbReference>
<dbReference type="GO" id="GO:0003677">
    <property type="term" value="F:DNA binding"/>
    <property type="evidence" value="ECO:0007669"/>
    <property type="project" value="InterPro"/>
</dbReference>
<evidence type="ECO:0000313" key="2">
    <source>
        <dbReference type="Proteomes" id="UP000037594"/>
    </source>
</evidence>
<dbReference type="Gene3D" id="1.10.260.40">
    <property type="entry name" value="lambda repressor-like DNA-binding domains"/>
    <property type="match status" value="1"/>
</dbReference>
<name>A0A0J8U8A4_9MYCO</name>
<dbReference type="OrthoDB" id="4764895at2"/>
<gene>
    <name evidence="1" type="ORF">ACT17_15325</name>
</gene>
<evidence type="ECO:0000313" key="1">
    <source>
        <dbReference type="EMBL" id="KMV17646.1"/>
    </source>
</evidence>